<dbReference type="HAMAP" id="MF_00425">
    <property type="entry name" value="NqrA"/>
    <property type="match status" value="1"/>
</dbReference>
<feature type="domain" description="NqrA N-terminal barrel-sandwich hybrid" evidence="9">
    <location>
        <begin position="2"/>
        <end position="96"/>
    </location>
</feature>
<dbReference type="GO" id="GO:0016655">
    <property type="term" value="F:oxidoreductase activity, acting on NAD(P)H, quinone or similar compound as acceptor"/>
    <property type="evidence" value="ECO:0007669"/>
    <property type="project" value="UniProtKB-UniRule"/>
</dbReference>
<evidence type="ECO:0000256" key="2">
    <source>
        <dbReference type="ARBA" id="ARBA00022967"/>
    </source>
</evidence>
<protein>
    <recommendedName>
        <fullName evidence="8">Na(+)-translocating NADH-quinone reductase subunit A</fullName>
        <shortName evidence="8">Na(+)-NQR subunit A</shortName>
        <shortName evidence="8">Na(+)-translocating NQR subunit A</shortName>
        <ecNumber evidence="8">7.2.1.1</ecNumber>
    </recommendedName>
    <alternativeName>
        <fullName evidence="8">NQR complex subunit A</fullName>
    </alternativeName>
    <alternativeName>
        <fullName evidence="8">NQR-1 subunit A</fullName>
    </alternativeName>
</protein>
<dbReference type="EMBL" id="JADINH010000172">
    <property type="protein sequence ID" value="MBO8416375.1"/>
    <property type="molecule type" value="Genomic_DNA"/>
</dbReference>
<keyword evidence="5 8" id="KW-0406">Ion transport</keyword>
<dbReference type="InterPro" id="IPR056147">
    <property type="entry name" value="NQRA_N"/>
</dbReference>
<evidence type="ECO:0000313" key="12">
    <source>
        <dbReference type="EMBL" id="MBO8416375.1"/>
    </source>
</evidence>
<dbReference type="Pfam" id="PF05896">
    <property type="entry name" value="NQRA_N"/>
    <property type="match status" value="1"/>
</dbReference>
<comment type="catalytic activity">
    <reaction evidence="8">
        <text>a ubiquinone + n Na(+)(in) + NADH + H(+) = a ubiquinol + n Na(+)(out) + NAD(+)</text>
        <dbReference type="Rhea" id="RHEA:47748"/>
        <dbReference type="Rhea" id="RHEA-COMP:9565"/>
        <dbReference type="Rhea" id="RHEA-COMP:9566"/>
        <dbReference type="ChEBI" id="CHEBI:15378"/>
        <dbReference type="ChEBI" id="CHEBI:16389"/>
        <dbReference type="ChEBI" id="CHEBI:17976"/>
        <dbReference type="ChEBI" id="CHEBI:29101"/>
        <dbReference type="ChEBI" id="CHEBI:57540"/>
        <dbReference type="ChEBI" id="CHEBI:57945"/>
        <dbReference type="EC" id="7.2.1.1"/>
    </reaction>
</comment>
<keyword evidence="3 8" id="KW-0520">NAD</keyword>
<comment type="similarity">
    <text evidence="8">Belongs to the NqrA family.</text>
</comment>
<dbReference type="Pfam" id="PF24836">
    <property type="entry name" value="NQRA_2nd"/>
    <property type="match status" value="1"/>
</dbReference>
<keyword evidence="7 8" id="KW-0739">Sodium transport</keyword>
<evidence type="ECO:0000259" key="11">
    <source>
        <dbReference type="Pfam" id="PF24836"/>
    </source>
</evidence>
<gene>
    <name evidence="8" type="primary">nqrA</name>
    <name evidence="12" type="ORF">IAB19_08355</name>
</gene>
<dbReference type="NCBIfam" id="NF003759">
    <property type="entry name" value="PRK05352.1-2"/>
    <property type="match status" value="1"/>
</dbReference>
<keyword evidence="1 8" id="KW-0813">Transport</keyword>
<dbReference type="Proteomes" id="UP000823631">
    <property type="component" value="Unassembled WGS sequence"/>
</dbReference>
<dbReference type="AlphaFoldDB" id="A0A9D9DBI7"/>
<evidence type="ECO:0000256" key="7">
    <source>
        <dbReference type="ARBA" id="ARBA00023201"/>
    </source>
</evidence>
<evidence type="ECO:0000256" key="5">
    <source>
        <dbReference type="ARBA" id="ARBA00023065"/>
    </source>
</evidence>
<evidence type="ECO:0000313" key="13">
    <source>
        <dbReference type="Proteomes" id="UP000823631"/>
    </source>
</evidence>
<evidence type="ECO:0000259" key="10">
    <source>
        <dbReference type="Pfam" id="PF11973"/>
    </source>
</evidence>
<comment type="caution">
    <text evidence="12">The sequence shown here is derived from an EMBL/GenBank/DDBJ whole genome shotgun (WGS) entry which is preliminary data.</text>
</comment>
<dbReference type="InterPro" id="IPR008703">
    <property type="entry name" value="NqrA"/>
</dbReference>
<dbReference type="PANTHER" id="PTHR37839:SF1">
    <property type="entry name" value="NA(+)-TRANSLOCATING NADH-QUINONE REDUCTASE SUBUNIT A"/>
    <property type="match status" value="1"/>
</dbReference>
<comment type="subunit">
    <text evidence="8">Composed of six subunits; NqrA, NqrB, NqrC, NqrD, NqrE and NqrF.</text>
</comment>
<evidence type="ECO:0000256" key="4">
    <source>
        <dbReference type="ARBA" id="ARBA00023053"/>
    </source>
</evidence>
<evidence type="ECO:0000259" key="9">
    <source>
        <dbReference type="Pfam" id="PF05896"/>
    </source>
</evidence>
<sequence length="455" mass="49422">MINIKKGLDLPLGGQPQQVIVSGPEIKHVALLGELDYPGLRPSMAVEVGTKVKKGQVLFEDKKNPGTRFTAPAAGTVCAVNRGERRAFQSVVIEVDPKGQAVAFKKTAADKLLDLTSKDVVDELVESGMWTAFRTRPFDKVPKIGTLPHSIFVTAMDTNPCAVDTKIVIDRESEAFANGLRVLSRIGDGALKVYVCKGEPSLPTAKAPNVIEQTFIGPHPAGLPGTHIHFIDPVSETKTVWHIGYQDVIAIGHLFVEGELYNKRYVALAGPQVKEPRVVETVQGASVTELLPESDIESSASGVRVIAGSVLWGNKAVGPFAYLGRYHLQVCALEEGTAHEFLFKSWMGPGFKRHTASRTYASSFIKPAAYTINTALNGGFRPMVPVGLYEKVFPFDMEPTILLRAIDINDSDQAKLLGVLELAEEDVALCTYVCPGKTDYAPQLRRCLTKIEVEG</sequence>
<evidence type="ECO:0000256" key="8">
    <source>
        <dbReference type="HAMAP-Rule" id="MF_00425"/>
    </source>
</evidence>
<keyword evidence="6 8" id="KW-0830">Ubiquinone</keyword>
<dbReference type="NCBIfam" id="TIGR01936">
    <property type="entry name" value="nqrA"/>
    <property type="match status" value="1"/>
</dbReference>
<dbReference type="EC" id="7.2.1.1" evidence="8"/>
<comment type="function">
    <text evidence="8">NQR complex catalyzes the reduction of ubiquinone-1 to ubiquinol by two successive reactions, coupled with the transport of Na(+) ions from the cytoplasm to the periplasm. NqrA to NqrE are probably involved in the second step, the conversion of ubisemiquinone to ubiquinol.</text>
</comment>
<feature type="domain" description="Na(+)-translocating NADH-quinone reductase subunit A C-terminal" evidence="10">
    <location>
        <begin position="266"/>
        <end position="316"/>
    </location>
</feature>
<evidence type="ECO:0000256" key="1">
    <source>
        <dbReference type="ARBA" id="ARBA00022448"/>
    </source>
</evidence>
<dbReference type="InterPro" id="IPR022615">
    <property type="entry name" value="NqrA_C_domain"/>
</dbReference>
<feature type="domain" description="NqrA second alpha/beta" evidence="11">
    <location>
        <begin position="116"/>
        <end position="260"/>
    </location>
</feature>
<dbReference type="PANTHER" id="PTHR37839">
    <property type="entry name" value="NA(+)-TRANSLOCATING NADH-QUINONE REDUCTASE SUBUNIT A"/>
    <property type="match status" value="1"/>
</dbReference>
<reference evidence="12" key="2">
    <citation type="journal article" date="2021" name="PeerJ">
        <title>Extensive microbial diversity within the chicken gut microbiome revealed by metagenomics and culture.</title>
        <authorList>
            <person name="Gilroy R."/>
            <person name="Ravi A."/>
            <person name="Getino M."/>
            <person name="Pursley I."/>
            <person name="Horton D.L."/>
            <person name="Alikhan N.F."/>
            <person name="Baker D."/>
            <person name="Gharbi K."/>
            <person name="Hall N."/>
            <person name="Watson M."/>
            <person name="Adriaenssens E.M."/>
            <person name="Foster-Nyarko E."/>
            <person name="Jarju S."/>
            <person name="Secka A."/>
            <person name="Antonio M."/>
            <person name="Oren A."/>
            <person name="Chaudhuri R.R."/>
            <person name="La Ragione R."/>
            <person name="Hildebrand F."/>
            <person name="Pallen M.J."/>
        </authorList>
    </citation>
    <scope>NUCLEOTIDE SEQUENCE</scope>
    <source>
        <strain evidence="12">17213</strain>
    </source>
</reference>
<dbReference type="GO" id="GO:0006814">
    <property type="term" value="P:sodium ion transport"/>
    <property type="evidence" value="ECO:0007669"/>
    <property type="project" value="UniProtKB-UniRule"/>
</dbReference>
<name>A0A9D9DBI7_9GAMM</name>
<organism evidence="12 13">
    <name type="scientific">Candidatus Avisuccinivibrio stercorigallinarum</name>
    <dbReference type="NCBI Taxonomy" id="2840704"/>
    <lineage>
        <taxon>Bacteria</taxon>
        <taxon>Pseudomonadati</taxon>
        <taxon>Pseudomonadota</taxon>
        <taxon>Gammaproteobacteria</taxon>
        <taxon>Aeromonadales</taxon>
        <taxon>Succinivibrionaceae</taxon>
        <taxon>Succinivibrionaceae incertae sedis</taxon>
        <taxon>Candidatus Avisuccinivibrio</taxon>
    </lineage>
</organism>
<proteinExistence type="inferred from homology"/>
<evidence type="ECO:0000256" key="6">
    <source>
        <dbReference type="ARBA" id="ARBA00023075"/>
    </source>
</evidence>
<accession>A0A9D9DBI7</accession>
<reference evidence="12" key="1">
    <citation type="submission" date="2020-10" db="EMBL/GenBank/DDBJ databases">
        <authorList>
            <person name="Gilroy R."/>
        </authorList>
    </citation>
    <scope>NUCLEOTIDE SEQUENCE</scope>
    <source>
        <strain evidence="12">17213</strain>
    </source>
</reference>
<evidence type="ECO:0000256" key="3">
    <source>
        <dbReference type="ARBA" id="ARBA00023027"/>
    </source>
</evidence>
<dbReference type="InterPro" id="IPR056148">
    <property type="entry name" value="NQRA_2nd"/>
</dbReference>
<keyword evidence="2 8" id="KW-1278">Translocase</keyword>
<dbReference type="Pfam" id="PF11973">
    <property type="entry name" value="NQRA_SLBB"/>
    <property type="match status" value="1"/>
</dbReference>
<keyword evidence="4 8" id="KW-0915">Sodium</keyword>